<feature type="non-terminal residue" evidence="1">
    <location>
        <position position="56"/>
    </location>
</feature>
<organism evidence="1">
    <name type="scientific">Lepeophtheirus salmonis</name>
    <name type="common">Salmon louse</name>
    <name type="synonym">Caligus salmonis</name>
    <dbReference type="NCBI Taxonomy" id="72036"/>
    <lineage>
        <taxon>Eukaryota</taxon>
        <taxon>Metazoa</taxon>
        <taxon>Ecdysozoa</taxon>
        <taxon>Arthropoda</taxon>
        <taxon>Crustacea</taxon>
        <taxon>Multicrustacea</taxon>
        <taxon>Hexanauplia</taxon>
        <taxon>Copepoda</taxon>
        <taxon>Siphonostomatoida</taxon>
        <taxon>Caligidae</taxon>
        <taxon>Lepeophtheirus</taxon>
    </lineage>
</organism>
<dbReference type="AlphaFoldDB" id="A0A0K2U4G4"/>
<dbReference type="EMBL" id="HACA01015240">
    <property type="protein sequence ID" value="CDW32601.1"/>
    <property type="molecule type" value="Transcribed_RNA"/>
</dbReference>
<sequence length="56" mass="6740">IICGQSSYQQARRIFLKIECGLHFYSSTNVRQFLLTIIIINSFFRTNKLYLNYQKF</sequence>
<proteinExistence type="predicted"/>
<protein>
    <submittedName>
        <fullName evidence="1">Uncharacterized protein</fullName>
    </submittedName>
</protein>
<reference evidence="1" key="1">
    <citation type="submission" date="2014-05" db="EMBL/GenBank/DDBJ databases">
        <authorList>
            <person name="Chronopoulou M."/>
        </authorList>
    </citation>
    <scope>NUCLEOTIDE SEQUENCE</scope>
    <source>
        <tissue evidence="1">Whole organism</tissue>
    </source>
</reference>
<accession>A0A0K2U4G4</accession>
<evidence type="ECO:0000313" key="1">
    <source>
        <dbReference type="EMBL" id="CDW32601.1"/>
    </source>
</evidence>
<feature type="non-terminal residue" evidence="1">
    <location>
        <position position="1"/>
    </location>
</feature>
<name>A0A0K2U4G4_LEPSM</name>